<evidence type="ECO:0008006" key="3">
    <source>
        <dbReference type="Google" id="ProtNLM"/>
    </source>
</evidence>
<reference evidence="2" key="1">
    <citation type="submission" date="2016-11" db="EMBL/GenBank/DDBJ databases">
        <authorList>
            <person name="Varghese N."/>
            <person name="Submissions S."/>
        </authorList>
    </citation>
    <scope>NUCLEOTIDE SEQUENCE [LARGE SCALE GENOMIC DNA]</scope>
    <source>
        <strain evidence="2">DSM 17539</strain>
    </source>
</reference>
<dbReference type="InterPro" id="IPR008969">
    <property type="entry name" value="CarboxyPept-like_regulatory"/>
</dbReference>
<keyword evidence="2" id="KW-1185">Reference proteome</keyword>
<dbReference type="SUPFAM" id="SSF49464">
    <property type="entry name" value="Carboxypeptidase regulatory domain-like"/>
    <property type="match status" value="1"/>
</dbReference>
<protein>
    <recommendedName>
        <fullName evidence="3">CarboxypepD_reg-like domain-containing protein</fullName>
    </recommendedName>
</protein>
<dbReference type="RefSeq" id="WP_072861116.1">
    <property type="nucleotide sequence ID" value="NZ_FQUX01000002.1"/>
</dbReference>
<evidence type="ECO:0000313" key="1">
    <source>
        <dbReference type="EMBL" id="SHE99218.1"/>
    </source>
</evidence>
<evidence type="ECO:0000313" key="2">
    <source>
        <dbReference type="Proteomes" id="UP000184406"/>
    </source>
</evidence>
<name>A0A1M4Y0K0_9FLAO</name>
<proteinExistence type="predicted"/>
<gene>
    <name evidence="1" type="ORF">SAMN03080594_102268</name>
</gene>
<dbReference type="AlphaFoldDB" id="A0A1M4Y0K0"/>
<sequence>MNSKNFIILIIGLIISPIFGQENSVWLKGRVQNPNNDVSDVLIINRTTEKSTITDSFGQFSIEVELGDLLQFSAVQYVTQELIVTDSILNKKGVLVNLLENVIELEEVNIRPYGLTGKIALDLKKLDKQPVVNSQSLKLPNANIELLSQNERILKEADRGKFATGGIHLDTLFLFPIVGVYMNINLHKTLNFISGRTQKLKDAVKRDYNQKKENEITKKFSRSTISEGLDISHSNLDGFFTFCLAQNDFFEVLEAKNSNQIWEYLKVKSYKFKKENSLK</sequence>
<dbReference type="OrthoDB" id="1427655at2"/>
<organism evidence="1 2">
    <name type="scientific">Arenibacter palladensis</name>
    <dbReference type="NCBI Taxonomy" id="237373"/>
    <lineage>
        <taxon>Bacteria</taxon>
        <taxon>Pseudomonadati</taxon>
        <taxon>Bacteroidota</taxon>
        <taxon>Flavobacteriia</taxon>
        <taxon>Flavobacteriales</taxon>
        <taxon>Flavobacteriaceae</taxon>
        <taxon>Arenibacter</taxon>
    </lineage>
</organism>
<dbReference type="Proteomes" id="UP000184406">
    <property type="component" value="Unassembled WGS sequence"/>
</dbReference>
<accession>A0A1M4Y0K0</accession>
<dbReference type="EMBL" id="FQUX01000002">
    <property type="protein sequence ID" value="SHE99218.1"/>
    <property type="molecule type" value="Genomic_DNA"/>
</dbReference>